<dbReference type="Proteomes" id="UP000294480">
    <property type="component" value="Unassembled WGS sequence"/>
</dbReference>
<protein>
    <submittedName>
        <fullName evidence="3">Conjugal transfer pilus assembly protein TraE</fullName>
    </submittedName>
</protein>
<dbReference type="EMBL" id="SNZE01000023">
    <property type="protein sequence ID" value="TDR30282.1"/>
    <property type="molecule type" value="Genomic_DNA"/>
</dbReference>
<reference evidence="3 4" key="1">
    <citation type="submission" date="2019-03" db="EMBL/GenBank/DDBJ databases">
        <title>Genomic Encyclopedia of Type Strains, Phase IV (KMG-IV): sequencing the most valuable type-strain genomes for metagenomic binning, comparative biology and taxonomic classification.</title>
        <authorList>
            <person name="Goeker M."/>
        </authorList>
    </citation>
    <scope>NUCLEOTIDE SEQUENCE [LARGE SCALE GENOMIC DNA]</scope>
    <source>
        <strain evidence="3 4">DSM 102852</strain>
    </source>
</reference>
<keyword evidence="4" id="KW-1185">Reference proteome</keyword>
<dbReference type="AlphaFoldDB" id="A0A4R6Y1I2"/>
<keyword evidence="2" id="KW-1133">Transmembrane helix</keyword>
<evidence type="ECO:0000313" key="3">
    <source>
        <dbReference type="EMBL" id="TDR30282.1"/>
    </source>
</evidence>
<dbReference type="Pfam" id="PF05309">
    <property type="entry name" value="TraE"/>
    <property type="match status" value="1"/>
</dbReference>
<proteinExistence type="predicted"/>
<feature type="transmembrane region" description="Helical" evidence="2">
    <location>
        <begin position="21"/>
        <end position="41"/>
    </location>
</feature>
<keyword evidence="2" id="KW-0472">Membrane</keyword>
<evidence type="ECO:0000256" key="2">
    <source>
        <dbReference type="SAM" id="Phobius"/>
    </source>
</evidence>
<comment type="caution">
    <text evidence="3">The sequence shown here is derived from an EMBL/GenBank/DDBJ whole genome shotgun (WGS) entry which is preliminary data.</text>
</comment>
<dbReference type="RefSeq" id="WP_133621264.1">
    <property type="nucleotide sequence ID" value="NZ_SNZE01000023.1"/>
</dbReference>
<dbReference type="InterPro" id="IPR007973">
    <property type="entry name" value="Pilus_assembly_TraE"/>
</dbReference>
<feature type="region of interest" description="Disordered" evidence="1">
    <location>
        <begin position="195"/>
        <end position="234"/>
    </location>
</feature>
<organism evidence="3 4">
    <name type="scientific">Hydromonas duriensis</name>
    <dbReference type="NCBI Taxonomy" id="1527608"/>
    <lineage>
        <taxon>Bacteria</taxon>
        <taxon>Pseudomonadati</taxon>
        <taxon>Pseudomonadota</taxon>
        <taxon>Betaproteobacteria</taxon>
        <taxon>Burkholderiales</taxon>
        <taxon>Burkholderiaceae</taxon>
        <taxon>Hydromonas</taxon>
    </lineage>
</organism>
<gene>
    <name evidence="3" type="ORF">DFR44_1236</name>
</gene>
<accession>A0A4R6Y1I2</accession>
<dbReference type="NCBIfam" id="TIGR02761">
    <property type="entry name" value="TraE_TIGR"/>
    <property type="match status" value="1"/>
</dbReference>
<name>A0A4R6Y1I2_9BURK</name>
<evidence type="ECO:0000313" key="4">
    <source>
        <dbReference type="Proteomes" id="UP000294480"/>
    </source>
</evidence>
<sequence>MMNLNEYKNNIKDKQFAKQRDVMIIGALIVIVFVLSLRILMVSDRVRTVVVPASVNKTFWVDGDKVSTEYLNQMGVYIAQLMYNVTPASASNRHNLLLSYVSSDAYSALDKELARSDNVIKQTNIATYFTPTSVGASEEHQSVTIKGVFTATQGDKIVQTNQREVAISFKYDGNKLMVSSIKDVQGLQLEKSLVVNPDESTAVDPKSGKKTNQNVDDKPRAVQPAPDAASNSPK</sequence>
<evidence type="ECO:0000256" key="1">
    <source>
        <dbReference type="SAM" id="MobiDB-lite"/>
    </source>
</evidence>
<dbReference type="OrthoDB" id="5362036at2"/>
<keyword evidence="2" id="KW-0812">Transmembrane</keyword>